<gene>
    <name evidence="3" type="ORF">SAMN04489750_1662</name>
</gene>
<feature type="transmembrane region" description="Helical" evidence="1">
    <location>
        <begin position="24"/>
        <end position="42"/>
    </location>
</feature>
<name>A0A2Y8ZR38_9MICO</name>
<keyword evidence="4" id="KW-1185">Reference proteome</keyword>
<dbReference type="GO" id="GO:0043164">
    <property type="term" value="P:Gram-negative-bacterium-type cell wall biogenesis"/>
    <property type="evidence" value="ECO:0007669"/>
    <property type="project" value="TreeGrafter"/>
</dbReference>
<feature type="transmembrane region" description="Helical" evidence="1">
    <location>
        <begin position="54"/>
        <end position="78"/>
    </location>
</feature>
<dbReference type="InterPro" id="IPR014729">
    <property type="entry name" value="Rossmann-like_a/b/a_fold"/>
</dbReference>
<dbReference type="GO" id="GO:0005886">
    <property type="term" value="C:plasma membrane"/>
    <property type="evidence" value="ECO:0007669"/>
    <property type="project" value="TreeGrafter"/>
</dbReference>
<dbReference type="GO" id="GO:0000270">
    <property type="term" value="P:peptidoglycan metabolic process"/>
    <property type="evidence" value="ECO:0007669"/>
    <property type="project" value="TreeGrafter"/>
</dbReference>
<keyword evidence="1" id="KW-0812">Transmembrane</keyword>
<dbReference type="InterPro" id="IPR051599">
    <property type="entry name" value="Cell_Envelope_Assoc"/>
</dbReference>
<dbReference type="EMBL" id="UESZ01000001">
    <property type="protein sequence ID" value="SSA34345.1"/>
    <property type="molecule type" value="Genomic_DNA"/>
</dbReference>
<dbReference type="AlphaFoldDB" id="A0A2Y8ZR38"/>
<dbReference type="CDD" id="cd06259">
    <property type="entry name" value="YdcF-like"/>
    <property type="match status" value="1"/>
</dbReference>
<organism evidence="3 4">
    <name type="scientific">Branchiibius hedensis</name>
    <dbReference type="NCBI Taxonomy" id="672460"/>
    <lineage>
        <taxon>Bacteria</taxon>
        <taxon>Bacillati</taxon>
        <taxon>Actinomycetota</taxon>
        <taxon>Actinomycetes</taxon>
        <taxon>Micrococcales</taxon>
        <taxon>Dermacoccaceae</taxon>
        <taxon>Branchiibius</taxon>
    </lineage>
</organism>
<dbReference type="Gene3D" id="3.40.50.620">
    <property type="entry name" value="HUPs"/>
    <property type="match status" value="1"/>
</dbReference>
<evidence type="ECO:0000259" key="2">
    <source>
        <dbReference type="Pfam" id="PF02698"/>
    </source>
</evidence>
<dbReference type="PANTHER" id="PTHR30336">
    <property type="entry name" value="INNER MEMBRANE PROTEIN, PROBABLE PERMEASE"/>
    <property type="match status" value="1"/>
</dbReference>
<evidence type="ECO:0000313" key="4">
    <source>
        <dbReference type="Proteomes" id="UP000250028"/>
    </source>
</evidence>
<feature type="domain" description="DUF218" evidence="2">
    <location>
        <begin position="155"/>
        <end position="308"/>
    </location>
</feature>
<feature type="transmembrane region" description="Helical" evidence="1">
    <location>
        <begin position="90"/>
        <end position="111"/>
    </location>
</feature>
<dbReference type="Pfam" id="PF02698">
    <property type="entry name" value="DUF218"/>
    <property type="match status" value="1"/>
</dbReference>
<dbReference type="OrthoDB" id="9782395at2"/>
<keyword evidence="1" id="KW-1133">Transmembrane helix</keyword>
<reference evidence="4" key="1">
    <citation type="submission" date="2016-10" db="EMBL/GenBank/DDBJ databases">
        <authorList>
            <person name="Varghese N."/>
            <person name="Submissions S."/>
        </authorList>
    </citation>
    <scope>NUCLEOTIDE SEQUENCE [LARGE SCALE GENOMIC DNA]</scope>
    <source>
        <strain evidence="4">DSM 22951</strain>
    </source>
</reference>
<protein>
    <submittedName>
        <fullName evidence="3">Uncharacterized SAM-binding protein YcdF, DUF218 family</fullName>
    </submittedName>
</protein>
<proteinExistence type="predicted"/>
<evidence type="ECO:0000256" key="1">
    <source>
        <dbReference type="SAM" id="Phobius"/>
    </source>
</evidence>
<dbReference type="InterPro" id="IPR003848">
    <property type="entry name" value="DUF218"/>
</dbReference>
<dbReference type="Proteomes" id="UP000250028">
    <property type="component" value="Unassembled WGS sequence"/>
</dbReference>
<feature type="transmembrane region" description="Helical" evidence="1">
    <location>
        <begin position="118"/>
        <end position="145"/>
    </location>
</feature>
<dbReference type="PANTHER" id="PTHR30336:SF4">
    <property type="entry name" value="ENVELOPE BIOGENESIS FACTOR ELYC"/>
    <property type="match status" value="1"/>
</dbReference>
<evidence type="ECO:0000313" key="3">
    <source>
        <dbReference type="EMBL" id="SSA34345.1"/>
    </source>
</evidence>
<keyword evidence="1" id="KW-0472">Membrane</keyword>
<accession>A0A2Y8ZR38</accession>
<sequence>MTWWILCALSVVAAVASFRKDRRQLRIGVAAVFAVLFAWIAIGHSNSRFAQILVVVLAAGLLLLTLGTAVFLILNSVIVIRREGRSLANLLPAVVGLFLIALPLLAALLLIQRSIWSIGLLVACLLVAFYITLVFAAFLAFSVIYRASTRRPTADVVLVLGSKIFDGKPPPLLQRRIDRAIDVYRQREAAGESLPVLVFSGGQGADESRSEAAAMAEYAESQGIPADHAVLEDQAVNTRQNLQFGVAIAQQVRPGGSMLIATNDYHTFRAALIARSLGLRAEVIAAPTASYYVPSAYLREFIAVLRDYLWWHIAVVVCLVGFVGFLVWESSRH</sequence>
<feature type="transmembrane region" description="Helical" evidence="1">
    <location>
        <begin position="308"/>
        <end position="328"/>
    </location>
</feature>
<dbReference type="RefSeq" id="WP_109684922.1">
    <property type="nucleotide sequence ID" value="NZ_QGDN01000001.1"/>
</dbReference>